<protein>
    <submittedName>
        <fullName evidence="5">Regulator</fullName>
    </submittedName>
</protein>
<dbReference type="PROSITE" id="PS00622">
    <property type="entry name" value="HTH_LUXR_1"/>
    <property type="match status" value="1"/>
</dbReference>
<evidence type="ECO:0000256" key="2">
    <source>
        <dbReference type="PROSITE-ProRule" id="PRU00169"/>
    </source>
</evidence>
<organism evidence="5">
    <name type="scientific">Streptomyces arenae</name>
    <dbReference type="NCBI Taxonomy" id="29301"/>
    <lineage>
        <taxon>Bacteria</taxon>
        <taxon>Bacillati</taxon>
        <taxon>Actinomycetota</taxon>
        <taxon>Actinomycetes</taxon>
        <taxon>Kitasatosporales</taxon>
        <taxon>Streptomycetaceae</taxon>
        <taxon>Streptomyces</taxon>
    </lineage>
</organism>
<gene>
    <name evidence="5" type="primary">ncnR</name>
</gene>
<accession>Q9X465</accession>
<dbReference type="PANTHER" id="PTHR43214">
    <property type="entry name" value="TWO-COMPONENT RESPONSE REGULATOR"/>
    <property type="match status" value="1"/>
</dbReference>
<dbReference type="InterPro" id="IPR016032">
    <property type="entry name" value="Sig_transdc_resp-reg_C-effctor"/>
</dbReference>
<dbReference type="GO" id="GO:0003677">
    <property type="term" value="F:DNA binding"/>
    <property type="evidence" value="ECO:0007669"/>
    <property type="project" value="UniProtKB-KW"/>
</dbReference>
<evidence type="ECO:0000259" key="4">
    <source>
        <dbReference type="PROSITE" id="PS50110"/>
    </source>
</evidence>
<dbReference type="SUPFAM" id="SSF46894">
    <property type="entry name" value="C-terminal effector domain of the bipartite response regulators"/>
    <property type="match status" value="1"/>
</dbReference>
<sequence>MIRVLLAEDMGMVRGALVALMEMEQDLSVVAQVADGREVLSAGLAHRPDVAVIDVGLPGVDGIEAAAQLHEHLPECRTLMLTGTDQPGTVRRAMDARVFGYLLKDAPPSELAAAIRKVADGQRVIDTRLAFTVWQRGDHPLTERESDVLSLASEGAEASEIAAQLHLAVGTVRNYLSSAVTKLGARNRLDAVRIARDAGWIG</sequence>
<evidence type="ECO:0000256" key="1">
    <source>
        <dbReference type="ARBA" id="ARBA00023125"/>
    </source>
</evidence>
<feature type="domain" description="Response regulatory" evidence="4">
    <location>
        <begin position="3"/>
        <end position="119"/>
    </location>
</feature>
<dbReference type="Pfam" id="PF00072">
    <property type="entry name" value="Response_reg"/>
    <property type="match status" value="1"/>
</dbReference>
<dbReference type="AlphaFoldDB" id="Q9X465"/>
<dbReference type="GO" id="GO:0000160">
    <property type="term" value="P:phosphorelay signal transduction system"/>
    <property type="evidence" value="ECO:0007669"/>
    <property type="project" value="InterPro"/>
</dbReference>
<dbReference type="RefSeq" id="WP_133023426.1">
    <property type="nucleotide sequence ID" value="NZ_JAKQYH010000014.1"/>
</dbReference>
<dbReference type="SMART" id="SM00448">
    <property type="entry name" value="REC"/>
    <property type="match status" value="1"/>
</dbReference>
<reference evidence="5" key="1">
    <citation type="submission" date="1998-10" db="EMBL/GenBank/DDBJ databases">
        <authorList>
            <person name="Bruenker P."/>
            <person name="McKinney K."/>
            <person name="Sterner O."/>
            <person name="Minas W."/>
            <person name="Bailey J.E."/>
        </authorList>
    </citation>
    <scope>NUCLEOTIDE SEQUENCE</scope>
    <source>
        <strain evidence="5">DSM40737</strain>
    </source>
</reference>
<dbReference type="SUPFAM" id="SSF52172">
    <property type="entry name" value="CheY-like"/>
    <property type="match status" value="1"/>
</dbReference>
<keyword evidence="2" id="KW-0597">Phosphoprotein</keyword>
<dbReference type="InterPro" id="IPR001789">
    <property type="entry name" value="Sig_transdc_resp-reg_receiver"/>
</dbReference>
<dbReference type="Gene3D" id="3.40.50.2300">
    <property type="match status" value="1"/>
</dbReference>
<feature type="domain" description="HTH luxR-type" evidence="3">
    <location>
        <begin position="134"/>
        <end position="199"/>
    </location>
</feature>
<dbReference type="InterPro" id="IPR039420">
    <property type="entry name" value="WalR-like"/>
</dbReference>
<dbReference type="SMART" id="SM00421">
    <property type="entry name" value="HTH_LUXR"/>
    <property type="match status" value="1"/>
</dbReference>
<dbReference type="CDD" id="cd06170">
    <property type="entry name" value="LuxR_C_like"/>
    <property type="match status" value="1"/>
</dbReference>
<dbReference type="GO" id="GO:0006355">
    <property type="term" value="P:regulation of DNA-templated transcription"/>
    <property type="evidence" value="ECO:0007669"/>
    <property type="project" value="InterPro"/>
</dbReference>
<dbReference type="PROSITE" id="PS50043">
    <property type="entry name" value="HTH_LUXR_2"/>
    <property type="match status" value="1"/>
</dbReference>
<dbReference type="PANTHER" id="PTHR43214:SF42">
    <property type="entry name" value="TRANSCRIPTIONAL REGULATORY PROTEIN DESR"/>
    <property type="match status" value="1"/>
</dbReference>
<dbReference type="InterPro" id="IPR000792">
    <property type="entry name" value="Tscrpt_reg_LuxR_C"/>
</dbReference>
<evidence type="ECO:0000259" key="3">
    <source>
        <dbReference type="PROSITE" id="PS50043"/>
    </source>
</evidence>
<feature type="modified residue" description="4-aspartylphosphate" evidence="2">
    <location>
        <position position="54"/>
    </location>
</feature>
<proteinExistence type="predicted"/>
<dbReference type="Pfam" id="PF00196">
    <property type="entry name" value="GerE"/>
    <property type="match status" value="1"/>
</dbReference>
<dbReference type="PROSITE" id="PS50110">
    <property type="entry name" value="RESPONSE_REGULATORY"/>
    <property type="match status" value="1"/>
</dbReference>
<dbReference type="EMBL" id="AF098966">
    <property type="protein sequence ID" value="AAD20272.1"/>
    <property type="molecule type" value="Genomic_DNA"/>
</dbReference>
<keyword evidence="1" id="KW-0238">DNA-binding</keyword>
<dbReference type="InterPro" id="IPR011006">
    <property type="entry name" value="CheY-like_superfamily"/>
</dbReference>
<evidence type="ECO:0000313" key="5">
    <source>
        <dbReference type="EMBL" id="AAD20272.1"/>
    </source>
</evidence>
<reference evidence="5" key="2">
    <citation type="journal article" date="1999" name="Gene">
        <title>Isolation and characterization of the naphthocyclinone gene cluster from Streptomyces arenae DSM 40737 and heterologous expression of the polyketide synthase genes.</title>
        <authorList>
            <person name="Brunker P."/>
            <person name="McKinney K."/>
            <person name="Sterner O."/>
            <person name="Minas W."/>
            <person name="Bailey J.E."/>
        </authorList>
    </citation>
    <scope>NUCLEOTIDE SEQUENCE</scope>
    <source>
        <strain evidence="5">DSM40737</strain>
    </source>
</reference>
<dbReference type="PRINTS" id="PR00038">
    <property type="entry name" value="HTHLUXR"/>
</dbReference>
<name>Q9X465_STRAE</name>